<feature type="region of interest" description="Disordered" evidence="6">
    <location>
        <begin position="90"/>
        <end position="118"/>
    </location>
</feature>
<dbReference type="PANTHER" id="PTHR47447">
    <property type="entry name" value="OS03G0856100 PROTEIN"/>
    <property type="match status" value="1"/>
</dbReference>
<feature type="repeat" description="PPR" evidence="5">
    <location>
        <begin position="1445"/>
        <end position="1479"/>
    </location>
</feature>
<sequence length="1493" mass="163007">MLTKATAHFRPFIRLPSSSGASPDHFTANPSLLHHLPHNGSGNSLVAQTQSSTQTAGGSGPGRHGYGGNAGAGGSGYTGHARAFLSLPQTASVDPSSTLSNSDDNRLDNASSSQQRSNMLLKHRLSKRTRIIGPSDGVGREVRREIEGRTGGRQVSVLEIEGGEEADWKEEKLALPSPIRPSTPTRQRDALSRSQTTVELWQVGIPRARVPIGLRSLSTRSDVPHGLEDAEVPRPFVTSAPIPATRILGQPNRVLMDLAGRDLPGKRLGLVRRNSTAAVERASLDHVPVEAVLKPSSARGTPKTKAETDPREHPIHAALMSAREDNNVALVERLVQHYRSPRSVSPFAQEQAVGDPALAEKYPLPEGYSLRVYNACLGALHGTRQAGQSIAPILEIYNEMLERDLIPNAQTYSFVIRALATRAIEVSNAVSAWEEQKQWGQWRAQLVGKDTWNVQAAAEKDELFRSYEAEGNLASALKLFRASARIHAAEGFTLPLYGTLLQAMSKESQPDVQGMIQIYQLARRHSVAGRISLYRWIFHAIGVSKNPSGLPESWKAFIDRAETAAGEEDWTAAIGLGVAQKSAPEEVARRVEGIRRETWESAILAFIAVGQPEKGFEIFSDMIKTAEESPSITNVDYTRAPPADHRTCGELVVFLAQAGYYDLAVEWINKIESTGFLNKCPVQRFALEHISRIVDALLLADRPDQAFDTLMKLTNYYSEFTTSASRTTFARRLWRIYTAFLARCEQSTGAERTAALDKIQAVGRAGRFPLDPRTVGTHLSLLTEAGRFDELASVFDMCDAPVTERHEVLVQLNSALAVTATSAIPLRPLLQLVKSAGKHGSTVDARLAQLTVSKYLSERGSVSSQSGRQSDLSPETSFVLLEIFESLPVQSVSEGDFDDALLALVEDLVALNGNNSTDEHFLAQLSRNPAVSSFIAALVHRFGVERSTQSLSPLFGEEEAQRLATTSTASTFSSAPSPSGSSNASQSSASSSPSSATSASTSGHSGRKYRIDKALTTAVERFTQRNPPITPLQAYDLVKQGLTRNAVPYPNTLCQLIDHLARAGDEAKVQELYALAQVILSTINRPESQARNWQSVEDAMLIASCHLGHLEQAGMHRARIVEAGMAPSADAYATMIASSKDTTDDALVARELFDESQAMGVKPHLYLYNTIISKLSKARKAETALELFKHMKAAGIRPSSVTYGAVINACCRVGDAQSAETLFEEMASQPNFRARVPPFNTMMQFYLQTQPNRDRVLYYYNALLTAQVQPSAHTYKLLLDTYATLAPIDLEAMENVFAEIQSNPSVSLQGTHWASLIMAYGLHANDLSKAKEIFDKVPANNTREAVVWEAMLNVLSQKGTVDELESVRQKMISTGVQPTAYVYNALINGYSRSNDIVKARELFESMGDSVSGVAAPNNHPTLLTSSGHVKPNTVTDGPTRVVYREPSTYEAMIRAEVRAGDRSRAEEVLARMEERGYPVAVYMRGRAALDEIQ</sequence>
<reference evidence="8" key="2">
    <citation type="submission" date="2013-12" db="EMBL/GenBank/DDBJ databases">
        <title>Evolution of pathogenesis and genome organization in the Tremellales.</title>
        <authorList>
            <person name="Cuomo C."/>
            <person name="Litvintseva A."/>
            <person name="Heitman J."/>
            <person name="Chen Y."/>
            <person name="Sun S."/>
            <person name="Springer D."/>
            <person name="Dromer F."/>
            <person name="Young S."/>
            <person name="Zeng Q."/>
            <person name="Chapman S."/>
            <person name="Gujja S."/>
            <person name="Saif S."/>
            <person name="Birren B."/>
        </authorList>
    </citation>
    <scope>NUCLEOTIDE SEQUENCE [LARGE SCALE GENOMIC DNA]</scope>
    <source>
        <strain evidence="8">BCC8398</strain>
    </source>
</reference>
<feature type="compositionally biased region" description="Polar residues" evidence="6">
    <location>
        <begin position="40"/>
        <end position="56"/>
    </location>
</feature>
<proteinExistence type="inferred from homology"/>
<dbReference type="PANTHER" id="PTHR47447:SF17">
    <property type="entry name" value="OS12G0638900 PROTEIN"/>
    <property type="match status" value="1"/>
</dbReference>
<comment type="similarity">
    <text evidence="1">Belongs to the CCM1 family.</text>
</comment>
<protein>
    <recommendedName>
        <fullName evidence="9">Pentatricopeptide repeat protein</fullName>
    </recommendedName>
</protein>
<organism evidence="7 8">
    <name type="scientific">Kwoniella heveanensis BCC8398</name>
    <dbReference type="NCBI Taxonomy" id="1296120"/>
    <lineage>
        <taxon>Eukaryota</taxon>
        <taxon>Fungi</taxon>
        <taxon>Dikarya</taxon>
        <taxon>Basidiomycota</taxon>
        <taxon>Agaricomycotina</taxon>
        <taxon>Tremellomycetes</taxon>
        <taxon>Tremellales</taxon>
        <taxon>Cryptococcaceae</taxon>
        <taxon>Kwoniella</taxon>
    </lineage>
</organism>
<evidence type="ECO:0000256" key="4">
    <source>
        <dbReference type="ARBA" id="ARBA00044511"/>
    </source>
</evidence>
<keyword evidence="2" id="KW-0677">Repeat</keyword>
<dbReference type="STRING" id="1296120.A0A1B9GUJ8"/>
<feature type="compositionally biased region" description="Gly residues" evidence="6">
    <location>
        <begin position="57"/>
        <end position="73"/>
    </location>
</feature>
<feature type="region of interest" description="Disordered" evidence="6">
    <location>
        <begin position="14"/>
        <end position="73"/>
    </location>
</feature>
<dbReference type="EMBL" id="KV700124">
    <property type="protein sequence ID" value="OCF34698.1"/>
    <property type="molecule type" value="Genomic_DNA"/>
</dbReference>
<evidence type="ECO:0008006" key="9">
    <source>
        <dbReference type="Google" id="ProtNLM"/>
    </source>
</evidence>
<dbReference type="PROSITE" id="PS51375">
    <property type="entry name" value="PPR"/>
    <property type="match status" value="5"/>
</dbReference>
<dbReference type="OrthoDB" id="411857at2759"/>
<dbReference type="Gene3D" id="1.25.40.10">
    <property type="entry name" value="Tetratricopeptide repeat domain"/>
    <property type="match status" value="3"/>
</dbReference>
<dbReference type="Pfam" id="PF13041">
    <property type="entry name" value="PPR_2"/>
    <property type="match status" value="1"/>
</dbReference>
<dbReference type="NCBIfam" id="TIGR00756">
    <property type="entry name" value="PPR"/>
    <property type="match status" value="3"/>
</dbReference>
<comment type="subunit">
    <text evidence="4">Binds to mitochondrial small subunit 15S rRNA.</text>
</comment>
<comment type="function">
    <text evidence="3">Regulates mitochondrial small subunit maturation by controlling 15S rRNA 5'-end processing. Localizes to the 5' precursor of the 15S rRNA in a position that is subsequently occupied by mS47 in the mature yeast mtSSU. Uses structure and sequence-specific RNA recognition, binding to a single-stranded region of the precursor and specifically recognizing bases -6 to -1. The exchange of Ccm1 for mS47 is coupled to the irreversible removal of precursor rRNA that is accompanied by conformational changes of the mitoribosomal proteins uS5m and mS26. These conformational changes signal completion of 5'-end rRNA processing through protection of the mature 5'-end of the 15S rRNA and stabilization of mS47. The removal of the 5' precursor together with the dissociation of Ccm1 may be catalyzed by the 5'-3' exoribonuclease Pet127. Involved in the specific removal of group I introns in mitochondrial encoded transcripts.</text>
</comment>
<evidence type="ECO:0000313" key="7">
    <source>
        <dbReference type="EMBL" id="OCF34698.1"/>
    </source>
</evidence>
<evidence type="ECO:0000256" key="1">
    <source>
        <dbReference type="ARBA" id="ARBA00006192"/>
    </source>
</evidence>
<evidence type="ECO:0000256" key="5">
    <source>
        <dbReference type="PROSITE-ProRule" id="PRU00708"/>
    </source>
</evidence>
<feature type="region of interest" description="Disordered" evidence="6">
    <location>
        <begin position="962"/>
        <end position="1009"/>
    </location>
</feature>
<feature type="repeat" description="PPR" evidence="5">
    <location>
        <begin position="1344"/>
        <end position="1378"/>
    </location>
</feature>
<feature type="repeat" description="PPR" evidence="5">
    <location>
        <begin position="1379"/>
        <end position="1409"/>
    </location>
</feature>
<gene>
    <name evidence="7" type="ORF">I316_03741</name>
</gene>
<feature type="repeat" description="PPR" evidence="5">
    <location>
        <begin position="1199"/>
        <end position="1229"/>
    </location>
</feature>
<dbReference type="Pfam" id="PF12854">
    <property type="entry name" value="PPR_1"/>
    <property type="match status" value="1"/>
</dbReference>
<feature type="compositionally biased region" description="Low complexity" evidence="6">
    <location>
        <begin position="964"/>
        <end position="1004"/>
    </location>
</feature>
<evidence type="ECO:0000256" key="2">
    <source>
        <dbReference type="ARBA" id="ARBA00022737"/>
    </source>
</evidence>
<evidence type="ECO:0000256" key="6">
    <source>
        <dbReference type="SAM" id="MobiDB-lite"/>
    </source>
</evidence>
<feature type="repeat" description="PPR" evidence="5">
    <location>
        <begin position="1164"/>
        <end position="1198"/>
    </location>
</feature>
<dbReference type="Proteomes" id="UP000092666">
    <property type="component" value="Unassembled WGS sequence"/>
</dbReference>
<keyword evidence="8" id="KW-1185">Reference proteome</keyword>
<name>A0A1B9GUJ8_9TREE</name>
<accession>A0A1B9GUJ8</accession>
<reference evidence="7 8" key="1">
    <citation type="submission" date="2013-07" db="EMBL/GenBank/DDBJ databases">
        <title>The Genome Sequence of Cryptococcus heveanensis BCC8398.</title>
        <authorList>
            <consortium name="The Broad Institute Genome Sequencing Platform"/>
            <person name="Cuomo C."/>
            <person name="Litvintseva A."/>
            <person name="Chen Y."/>
            <person name="Heitman J."/>
            <person name="Sun S."/>
            <person name="Springer D."/>
            <person name="Dromer F."/>
            <person name="Young S.K."/>
            <person name="Zeng Q."/>
            <person name="Gargeya S."/>
            <person name="Fitzgerald M."/>
            <person name="Abouelleil A."/>
            <person name="Alvarado L."/>
            <person name="Berlin A.M."/>
            <person name="Chapman S.B."/>
            <person name="Dewar J."/>
            <person name="Goldberg J."/>
            <person name="Griggs A."/>
            <person name="Gujja S."/>
            <person name="Hansen M."/>
            <person name="Howarth C."/>
            <person name="Imamovic A."/>
            <person name="Larimer J."/>
            <person name="McCowan C."/>
            <person name="Murphy C."/>
            <person name="Pearson M."/>
            <person name="Priest M."/>
            <person name="Roberts A."/>
            <person name="Saif S."/>
            <person name="Shea T."/>
            <person name="Sykes S."/>
            <person name="Wortman J."/>
            <person name="Nusbaum C."/>
            <person name="Birren B."/>
        </authorList>
    </citation>
    <scope>NUCLEOTIDE SEQUENCE [LARGE SCALE GENOMIC DNA]</scope>
    <source>
        <strain evidence="7 8">BCC8398</strain>
    </source>
</reference>
<evidence type="ECO:0000313" key="8">
    <source>
        <dbReference type="Proteomes" id="UP000092666"/>
    </source>
</evidence>
<evidence type="ECO:0000256" key="3">
    <source>
        <dbReference type="ARBA" id="ARBA00044493"/>
    </source>
</evidence>
<dbReference type="InterPro" id="IPR002885">
    <property type="entry name" value="PPR_rpt"/>
</dbReference>
<dbReference type="Pfam" id="PF13812">
    <property type="entry name" value="PPR_3"/>
    <property type="match status" value="1"/>
</dbReference>
<dbReference type="InterPro" id="IPR011990">
    <property type="entry name" value="TPR-like_helical_dom_sf"/>
</dbReference>